<dbReference type="Proteomes" id="UP001589896">
    <property type="component" value="Unassembled WGS sequence"/>
</dbReference>
<protein>
    <submittedName>
        <fullName evidence="1">Uncharacterized protein</fullName>
    </submittedName>
</protein>
<accession>A0ABV6RW40</accession>
<dbReference type="EMBL" id="JBHLTG010000007">
    <property type="protein sequence ID" value="MFC0681198.1"/>
    <property type="molecule type" value="Genomic_DNA"/>
</dbReference>
<keyword evidence="2" id="KW-1185">Reference proteome</keyword>
<evidence type="ECO:0000313" key="2">
    <source>
        <dbReference type="Proteomes" id="UP001589896"/>
    </source>
</evidence>
<sequence>MPGASALSRIATASIAVALSIAILTGCASSYRSPGAETDAPSCATVFDDSLTLARGNVGTNDLNSNIDWLSRNCSAEYDTLIDYVSTRASAEGAFGPQTCAFLAQHVSPDALTLLRTDRVCTDDASPSDEGASGSIEWDAAINYIGQTGHVCGPLTSMRHSEDDVFLNLGLDYPHPGRFTIVLWDVGGVEQLPAGTRLCASGPITSYEGTAQIELRSIEAVEVYG</sequence>
<comment type="caution">
    <text evidence="1">The sequence shown here is derived from an EMBL/GenBank/DDBJ whole genome shotgun (WGS) entry which is preliminary data.</text>
</comment>
<gene>
    <name evidence="1" type="ORF">ACFFGH_25495</name>
</gene>
<dbReference type="RefSeq" id="WP_386673593.1">
    <property type="nucleotide sequence ID" value="NZ_JBHLTG010000007.1"/>
</dbReference>
<proteinExistence type="predicted"/>
<evidence type="ECO:0000313" key="1">
    <source>
        <dbReference type="EMBL" id="MFC0681198.1"/>
    </source>
</evidence>
<name>A0ABV6RW40_9GAMM</name>
<reference evidence="1 2" key="1">
    <citation type="submission" date="2024-09" db="EMBL/GenBank/DDBJ databases">
        <authorList>
            <person name="Sun Q."/>
            <person name="Mori K."/>
        </authorList>
    </citation>
    <scope>NUCLEOTIDE SEQUENCE [LARGE SCALE GENOMIC DNA]</scope>
    <source>
        <strain evidence="1 2">KCTC 23076</strain>
    </source>
</reference>
<organism evidence="1 2">
    <name type="scientific">Lysobacter korlensis</name>
    <dbReference type="NCBI Taxonomy" id="553636"/>
    <lineage>
        <taxon>Bacteria</taxon>
        <taxon>Pseudomonadati</taxon>
        <taxon>Pseudomonadota</taxon>
        <taxon>Gammaproteobacteria</taxon>
        <taxon>Lysobacterales</taxon>
        <taxon>Lysobacteraceae</taxon>
        <taxon>Lysobacter</taxon>
    </lineage>
</organism>